<evidence type="ECO:0008006" key="4">
    <source>
        <dbReference type="Google" id="ProtNLM"/>
    </source>
</evidence>
<dbReference type="Proteomes" id="UP001174209">
    <property type="component" value="Unassembled WGS sequence"/>
</dbReference>
<dbReference type="EMBL" id="JAROCG010000001">
    <property type="protein sequence ID" value="MDN4611676.1"/>
    <property type="molecule type" value="Genomic_DNA"/>
</dbReference>
<gene>
    <name evidence="2" type="ORF">P5G52_12465</name>
</gene>
<evidence type="ECO:0000313" key="3">
    <source>
        <dbReference type="Proteomes" id="UP001174209"/>
    </source>
</evidence>
<feature type="region of interest" description="Disordered" evidence="1">
    <location>
        <begin position="138"/>
        <end position="174"/>
    </location>
</feature>
<accession>A0ABT8K2M7</accession>
<comment type="caution">
    <text evidence="2">The sequence shown here is derived from an EMBL/GenBank/DDBJ whole genome shotgun (WGS) entry which is preliminary data.</text>
</comment>
<evidence type="ECO:0000256" key="1">
    <source>
        <dbReference type="SAM" id="MobiDB-lite"/>
    </source>
</evidence>
<organism evidence="2 3">
    <name type="scientific">Arthrobacter burdickii</name>
    <dbReference type="NCBI Taxonomy" id="3035920"/>
    <lineage>
        <taxon>Bacteria</taxon>
        <taxon>Bacillati</taxon>
        <taxon>Actinomycetota</taxon>
        <taxon>Actinomycetes</taxon>
        <taxon>Micrococcales</taxon>
        <taxon>Micrococcaceae</taxon>
        <taxon>Arthrobacter</taxon>
    </lineage>
</organism>
<proteinExistence type="predicted"/>
<evidence type="ECO:0000313" key="2">
    <source>
        <dbReference type="EMBL" id="MDN4611676.1"/>
    </source>
</evidence>
<reference evidence="2" key="1">
    <citation type="submission" date="2023-06" db="EMBL/GenBank/DDBJ databases">
        <title>MT1 and MT2 Draft Genomes of Novel Species.</title>
        <authorList>
            <person name="Venkateswaran K."/>
        </authorList>
    </citation>
    <scope>NUCLEOTIDE SEQUENCE</scope>
    <source>
        <strain evidence="2">IIF3SC-B10</strain>
    </source>
</reference>
<keyword evidence="3" id="KW-1185">Reference proteome</keyword>
<protein>
    <recommendedName>
        <fullName evidence="4">Cell wall-binding repeat 2 family protein</fullName>
    </recommendedName>
</protein>
<name>A0ABT8K2M7_9MICC</name>
<sequence>MSALLFDRSPAAVVLARRGEEGPAPDAELATASSAAAGLHVPLLVVDRNGSDGAEVMAELDRLGAETVIGYGDPTADWEALAGPRDLVSGPTTAAGFEPVLGLSVTPLPVAEPGVVASVGALGGPDPRLLTLEPAAPAAPDAVPDTAPDPLPDASAPDASAAATSAPSPGAGLADLATTEKVPDFTPAAQPDPALVLATPSSALAPLATARAAGADVELVAEADPRATGRSVDAVRSHADRAILAVGDAFGSEEIFTERIRVAATAAQLPGGGQTIFPGRRMVALYGHPSGPYLGALGEQGIEATLARVKDLAAQYQPFSDEPVIPALDLIATVASADPGADGDYSSETSIDELEPWIDAAEEQGVYVVLDLQSGRSDFLSQAKLYEELLARPSVGLALDPEWRLLPGQQPLEQIGTVGTTEINAATTWLADLTRDRALPQKLLMVHQFRIDMISEREDLDVSRTELAVTLHADGHGTPAQKLDTWFALQAVPPEGTWPSWKNFYDEDQPMLTPEQTYTLVDPKPWLVTYQ</sequence>
<dbReference type="RefSeq" id="WP_301227808.1">
    <property type="nucleotide sequence ID" value="NZ_JAROCG010000001.1"/>
</dbReference>